<dbReference type="STRING" id="58919.A0A316ZDZ8"/>
<feature type="region of interest" description="Disordered" evidence="1">
    <location>
        <begin position="594"/>
        <end position="647"/>
    </location>
</feature>
<feature type="region of interest" description="Disordered" evidence="1">
    <location>
        <begin position="668"/>
        <end position="1065"/>
    </location>
</feature>
<reference evidence="3 4" key="1">
    <citation type="journal article" date="2018" name="Mol. Biol. Evol.">
        <title>Broad Genomic Sampling Reveals a Smut Pathogenic Ancestry of the Fungal Clade Ustilaginomycotina.</title>
        <authorList>
            <person name="Kijpornyongpan T."/>
            <person name="Mondo S.J."/>
            <person name="Barry K."/>
            <person name="Sandor L."/>
            <person name="Lee J."/>
            <person name="Lipzen A."/>
            <person name="Pangilinan J."/>
            <person name="LaButti K."/>
            <person name="Hainaut M."/>
            <person name="Henrissat B."/>
            <person name="Grigoriev I.V."/>
            <person name="Spatafora J.W."/>
            <person name="Aime M.C."/>
        </authorList>
    </citation>
    <scope>NUCLEOTIDE SEQUENCE [LARGE SCALE GENOMIC DNA]</scope>
    <source>
        <strain evidence="3 4">MCA 4186</strain>
    </source>
</reference>
<feature type="region of interest" description="Disordered" evidence="1">
    <location>
        <begin position="1"/>
        <end position="80"/>
    </location>
</feature>
<evidence type="ECO:0000259" key="2">
    <source>
        <dbReference type="Pfam" id="PF04212"/>
    </source>
</evidence>
<protein>
    <recommendedName>
        <fullName evidence="2">MIT domain-containing protein</fullName>
    </recommendedName>
</protein>
<feature type="compositionally biased region" description="Low complexity" evidence="1">
    <location>
        <begin position="725"/>
        <end position="739"/>
    </location>
</feature>
<feature type="compositionally biased region" description="Low complexity" evidence="1">
    <location>
        <begin position="318"/>
        <end position="338"/>
    </location>
</feature>
<feature type="compositionally biased region" description="Low complexity" evidence="1">
    <location>
        <begin position="447"/>
        <end position="465"/>
    </location>
</feature>
<feature type="region of interest" description="Disordered" evidence="1">
    <location>
        <begin position="221"/>
        <end position="478"/>
    </location>
</feature>
<dbReference type="SUPFAM" id="SSF116846">
    <property type="entry name" value="MIT domain"/>
    <property type="match status" value="1"/>
</dbReference>
<feature type="compositionally biased region" description="Basic and acidic residues" evidence="1">
    <location>
        <begin position="713"/>
        <end position="724"/>
    </location>
</feature>
<feature type="compositionally biased region" description="Low complexity" evidence="1">
    <location>
        <begin position="424"/>
        <end position="436"/>
    </location>
</feature>
<feature type="compositionally biased region" description="Low complexity" evidence="1">
    <location>
        <begin position="224"/>
        <end position="238"/>
    </location>
</feature>
<dbReference type="RefSeq" id="XP_025598742.1">
    <property type="nucleotide sequence ID" value="XM_025742211.1"/>
</dbReference>
<feature type="compositionally biased region" description="Low complexity" evidence="1">
    <location>
        <begin position="668"/>
        <end position="681"/>
    </location>
</feature>
<proteinExistence type="predicted"/>
<accession>A0A316ZDZ8</accession>
<feature type="compositionally biased region" description="Low complexity" evidence="1">
    <location>
        <begin position="161"/>
        <end position="172"/>
    </location>
</feature>
<name>A0A316ZDZ8_9BASI</name>
<evidence type="ECO:0000313" key="4">
    <source>
        <dbReference type="Proteomes" id="UP000245946"/>
    </source>
</evidence>
<dbReference type="InterPro" id="IPR007330">
    <property type="entry name" value="MIT_dom"/>
</dbReference>
<dbReference type="PANTHER" id="PTHR37327:SF1">
    <property type="entry name" value="MICROTUBULE INTERACTING AND TRANSPORT DOMAIN-CONTAINING PROTEIN"/>
    <property type="match status" value="1"/>
</dbReference>
<organism evidence="3 4">
    <name type="scientific">Tilletiopsis washingtonensis</name>
    <dbReference type="NCBI Taxonomy" id="58919"/>
    <lineage>
        <taxon>Eukaryota</taxon>
        <taxon>Fungi</taxon>
        <taxon>Dikarya</taxon>
        <taxon>Basidiomycota</taxon>
        <taxon>Ustilaginomycotina</taxon>
        <taxon>Exobasidiomycetes</taxon>
        <taxon>Entylomatales</taxon>
        <taxon>Entylomatales incertae sedis</taxon>
        <taxon>Tilletiopsis</taxon>
    </lineage>
</organism>
<feature type="compositionally biased region" description="Low complexity" evidence="1">
    <location>
        <begin position="183"/>
        <end position="202"/>
    </location>
</feature>
<dbReference type="Pfam" id="PF04212">
    <property type="entry name" value="MIT"/>
    <property type="match status" value="1"/>
</dbReference>
<dbReference type="PANTHER" id="PTHR37327">
    <property type="entry name" value="CHROMOSOME 1, WHOLE GENOME SHOTGUN SEQUENCE"/>
    <property type="match status" value="1"/>
</dbReference>
<feature type="compositionally biased region" description="Low complexity" evidence="1">
    <location>
        <begin position="806"/>
        <end position="822"/>
    </location>
</feature>
<feature type="compositionally biased region" description="Low complexity" evidence="1">
    <location>
        <begin position="886"/>
        <end position="901"/>
    </location>
</feature>
<gene>
    <name evidence="3" type="ORF">FA09DRAFT_329519</name>
</gene>
<dbReference type="GeneID" id="37269755"/>
<dbReference type="OrthoDB" id="2245455at2759"/>
<evidence type="ECO:0000256" key="1">
    <source>
        <dbReference type="SAM" id="MobiDB-lite"/>
    </source>
</evidence>
<feature type="region of interest" description="Disordered" evidence="1">
    <location>
        <begin position="1080"/>
        <end position="1108"/>
    </location>
</feature>
<feature type="domain" description="MIT" evidence="2">
    <location>
        <begin position="514"/>
        <end position="562"/>
    </location>
</feature>
<dbReference type="EMBL" id="KZ819291">
    <property type="protein sequence ID" value="PWN98463.1"/>
    <property type="molecule type" value="Genomic_DNA"/>
</dbReference>
<dbReference type="InterPro" id="IPR036181">
    <property type="entry name" value="MIT_dom_sf"/>
</dbReference>
<feature type="compositionally biased region" description="Low complexity" evidence="1">
    <location>
        <begin position="95"/>
        <end position="122"/>
    </location>
</feature>
<evidence type="ECO:0000313" key="3">
    <source>
        <dbReference type="EMBL" id="PWN98463.1"/>
    </source>
</evidence>
<feature type="compositionally biased region" description="Basic and acidic residues" evidence="1">
    <location>
        <begin position="394"/>
        <end position="418"/>
    </location>
</feature>
<dbReference type="Gene3D" id="1.20.58.80">
    <property type="entry name" value="Phosphotransferase system, lactose/cellobiose-type IIA subunit"/>
    <property type="match status" value="1"/>
</dbReference>
<sequence>MADAAPPVAAGPSLMRRRSSSFDLTAPADDEAPSGMAAPRVTRPSRGSRLGAQMGRSVSGESSTKPAQPTVVEEPARKRGAVAAMAARWGAAAGSGSAAALAPAASSGAPSSQPAGAAPSRSTLGQAFGLASSATPYESPSAVVAAGEPSITTPPRRLTRSGSHSDLLGSLSQTSSPTRAAADESAGLSSASSAATPTSASSPGVAVAGRLQRLPYSRRDSFLPASSATPAAGAAAAGRSWDMSAPDSSDVVLSAVPPHARPTLLARTSSPNLGDVRRAASGGATSPRGREELAAQLQQPAHTVQPRRPSGVQHRELLLPSLAGSSAGASTSRTLGAAPLREREQDSQESGETAAAAAAVAYRQQQQAYRREQEASRVAMQQAASSSSSSPPITREREWEREADRRRDRGENGQDARSHQAMPSLGGSSESGSTGSAAHGMGLTALRAGSGSAQAQQSATRSTSRGNHASPSPRPGQMSDAAILELGAVPGAPSAAGPLQPGVPLSSKNVLTIALQKAQSAVLLDSANNVPEAIAAYKQAVRLLQEVMERIAPRNSQRRTKVTREEERRRLKVIHDTYADRIRLLALIYSPESDLSSEGSENAEHADRTPRRSAVQHWPATEAGPSEHGSPSMANARQGGAFGGAPSPALSNGLALAARQRGREESAAAAVAAFSSNARTAPTPAISIQREREPDPRSPVGRDEMLLEASAPTRHEHGRSDSEGSFRSANGASSSQSSGLRLPEPARHAVLQRSLGIDEEVRTPATPYFDIDPNLVSHDAATPRPDEAQLQRDTAPPTRSVPPVPRVQSSRAAGSRAVGSLSHIPSPLGIETEVEDAQRMERRPSSEGGAPPKPAGADESQRPAVVSLPPPPPQPRQSEDMLRLQSSSSSNSSSSARARAATVGREASPEHRLLVSPTVSAGTISQRRKNVGGPGGDGSLSLPMPTMGGLSSAEPSPLATPTMEAADLPHMPQRRQRGDTDSTSGDSSLGRKRALSQPGNRRPAMPPGFMPPHAAESSPPPAVPRITRKASMPATSPTLPSAPGGPAPSLRIAPPSHTDSSMTVRAESSFLHTLSSSPGYHSLDPPSSPISALHPSAANSSIGGHGGDSRTPSFATLFPTGLPSAAVVPSAVSFNSANKVLVLPWLGVGGGPAETSVMPAVPAAPALRPFHLMRQLHLSIVRGAFISRRLYVPKELWVQPGAGAKLQAIEAKVRMLDVVAGAIDALEQAGHALLNPPPGQPGLGIAHAARFAKQLEDFDAVLVEVQNSLARKLGFLETVAGKKANTSLGAFGSKLTRSLDRMTNGSKHSDSPASYIEALARLFSRSQILGTHLQALLHSRQPPGASAPSAGVETYAALPHELRAVVETKLRRCADFFANVVLRIVVRDLHVLLEKSAKRAHAAFID</sequence>
<dbReference type="Proteomes" id="UP000245946">
    <property type="component" value="Unassembled WGS sequence"/>
</dbReference>
<feature type="compositionally biased region" description="Basic and acidic residues" evidence="1">
    <location>
        <begin position="689"/>
        <end position="705"/>
    </location>
</feature>
<keyword evidence="4" id="KW-1185">Reference proteome</keyword>
<feature type="compositionally biased region" description="Basic and acidic residues" evidence="1">
    <location>
        <begin position="836"/>
        <end position="845"/>
    </location>
</feature>
<feature type="region of interest" description="Disordered" evidence="1">
    <location>
        <begin position="95"/>
        <end position="206"/>
    </location>
</feature>
<feature type="compositionally biased region" description="Low complexity" evidence="1">
    <location>
        <begin position="354"/>
        <end position="368"/>
    </location>
</feature>